<gene>
    <name evidence="10" type="primary">FPR4</name>
    <name evidence="10" type="ORF">LHYA1_G000529</name>
</gene>
<feature type="compositionally biased region" description="Basic and acidic residues" evidence="8">
    <location>
        <begin position="363"/>
        <end position="381"/>
    </location>
</feature>
<feature type="compositionally biased region" description="Acidic residues" evidence="8">
    <location>
        <begin position="163"/>
        <end position="187"/>
    </location>
</feature>
<feature type="region of interest" description="Disordered" evidence="8">
    <location>
        <begin position="41"/>
        <end position="188"/>
    </location>
</feature>
<dbReference type="EMBL" id="QGMH01000007">
    <property type="protein sequence ID" value="TVY30477.1"/>
    <property type="molecule type" value="Genomic_DNA"/>
</dbReference>
<evidence type="ECO:0000313" key="10">
    <source>
        <dbReference type="EMBL" id="TVY30477.1"/>
    </source>
</evidence>
<evidence type="ECO:0000256" key="7">
    <source>
        <dbReference type="PROSITE-ProRule" id="PRU00277"/>
    </source>
</evidence>
<evidence type="ECO:0000256" key="5">
    <source>
        <dbReference type="ARBA" id="ARBA00023110"/>
    </source>
</evidence>
<comment type="caution">
    <text evidence="10">The sequence shown here is derived from an EMBL/GenBank/DDBJ whole genome shotgun (WGS) entry which is preliminary data.</text>
</comment>
<dbReference type="Gene3D" id="2.60.120.340">
    <property type="entry name" value="Nucleoplasmin core domain"/>
    <property type="match status" value="1"/>
</dbReference>
<protein>
    <recommendedName>
        <fullName evidence="7">peptidylprolyl isomerase</fullName>
        <ecNumber evidence="7">5.2.1.8</ecNumber>
    </recommendedName>
</protein>
<keyword evidence="5 7" id="KW-0697">Rotamase</keyword>
<dbReference type="GO" id="GO:0003755">
    <property type="term" value="F:peptidyl-prolyl cis-trans isomerase activity"/>
    <property type="evidence" value="ECO:0007669"/>
    <property type="project" value="UniProtKB-KW"/>
</dbReference>
<feature type="compositionally biased region" description="Acidic residues" evidence="8">
    <location>
        <begin position="70"/>
        <end position="84"/>
    </location>
</feature>
<keyword evidence="6 7" id="KW-0413">Isomerase</keyword>
<dbReference type="Gene3D" id="3.10.50.40">
    <property type="match status" value="1"/>
</dbReference>
<comment type="catalytic activity">
    <reaction evidence="1 7">
        <text>[protein]-peptidylproline (omega=180) = [protein]-peptidylproline (omega=0)</text>
        <dbReference type="Rhea" id="RHEA:16237"/>
        <dbReference type="Rhea" id="RHEA-COMP:10747"/>
        <dbReference type="Rhea" id="RHEA-COMP:10748"/>
        <dbReference type="ChEBI" id="CHEBI:83833"/>
        <dbReference type="ChEBI" id="CHEBI:83834"/>
        <dbReference type="EC" id="5.2.1.8"/>
    </reaction>
</comment>
<evidence type="ECO:0000256" key="8">
    <source>
        <dbReference type="SAM" id="MobiDB-lite"/>
    </source>
</evidence>
<dbReference type="PIRSF" id="PIRSF001473">
    <property type="entry name" value="FK506-bp_FPR3"/>
    <property type="match status" value="1"/>
</dbReference>
<evidence type="ECO:0000256" key="6">
    <source>
        <dbReference type="ARBA" id="ARBA00023235"/>
    </source>
</evidence>
<evidence type="ECO:0000313" key="11">
    <source>
        <dbReference type="Proteomes" id="UP000431533"/>
    </source>
</evidence>
<dbReference type="InterPro" id="IPR001179">
    <property type="entry name" value="PPIase_FKBP_dom"/>
</dbReference>
<dbReference type="PANTHER" id="PTHR43811">
    <property type="entry name" value="FKBP-TYPE PEPTIDYL-PROLYL CIS-TRANS ISOMERASE FKPA"/>
    <property type="match status" value="1"/>
</dbReference>
<dbReference type="SUPFAM" id="SSF54534">
    <property type="entry name" value="FKBP-like"/>
    <property type="match status" value="1"/>
</dbReference>
<dbReference type="EC" id="5.2.1.8" evidence="7"/>
<dbReference type="Pfam" id="PF17800">
    <property type="entry name" value="NPL"/>
    <property type="match status" value="1"/>
</dbReference>
<comment type="similarity">
    <text evidence="3">Belongs to the FKBP-type PPIase family. FKBP3/4 subfamily.</text>
</comment>
<accession>A0A8H8U3N4</accession>
<reference evidence="10 11" key="1">
    <citation type="submission" date="2018-05" db="EMBL/GenBank/DDBJ databases">
        <title>Genome sequencing and assembly of the regulated plant pathogen Lachnellula willkommii and related sister species for the development of diagnostic species identification markers.</title>
        <authorList>
            <person name="Giroux E."/>
            <person name="Bilodeau G."/>
        </authorList>
    </citation>
    <scope>NUCLEOTIDE SEQUENCE [LARGE SCALE GENOMIC DNA]</scope>
    <source>
        <strain evidence="10 11">CBS 185.66</strain>
    </source>
</reference>
<dbReference type="RefSeq" id="XP_031009263.1">
    <property type="nucleotide sequence ID" value="XM_031145521.1"/>
</dbReference>
<dbReference type="OrthoDB" id="77911at2759"/>
<dbReference type="InterPro" id="IPR023566">
    <property type="entry name" value="PPIase_Fpr3/Fpr4-like"/>
</dbReference>
<feature type="compositionally biased region" description="Acidic residues" evidence="8">
    <location>
        <begin position="246"/>
        <end position="279"/>
    </location>
</feature>
<dbReference type="PANTHER" id="PTHR43811:SF19">
    <property type="entry name" value="39 KDA FK506-BINDING NUCLEAR PROTEIN"/>
    <property type="match status" value="1"/>
</dbReference>
<dbReference type="GeneID" id="41980727"/>
<dbReference type="InterPro" id="IPR041232">
    <property type="entry name" value="NPL"/>
</dbReference>
<dbReference type="FunFam" id="3.10.50.40:FF:000006">
    <property type="entry name" value="Peptidyl-prolyl cis-trans isomerase"/>
    <property type="match status" value="1"/>
</dbReference>
<sequence>MSLVPETVALYGLEVPCDGVPVPALPDFPATFRITMAAIDPSEPAEIEETPNGTTRPRATLKIIRQTGPFEEDDSDDEDDEDDETLRALLAESDSEEESDEDEEEANGGPSDPTKSKKGRKQAALQQILESIKASGDSDEEMEDATPNGTKADKKGKAKATNNEEEEEEEDSESSDDEEGSDIEVEEFVLCTLDPEKNYQQPLDITIGENERVFFTVTGTHTMYLTGNYVISDNDGGHNHHHEVYDSSDDEDDEDYDLSPDEDELELELDDDESDDLDALENPRITEVDSDEEEAPKLVVKAEKKGKGKNKRSADQIDEGTSLDDIMAKSLKSEAVEEPKLTKKQKKLKKNNGEAAPVTPESKGTDAKEPTSAKSDKSDKKVQFAKNLEQGPTGSEAPVKGNKATLGPKTVNGVKIDDKKIGSGPIVKNGDKVGMRYIGKLVDGKVFDSNKSGKPFEFKVGKKEVIQGWDIGIVGMAAGGERRLTIPPKLAYGSKAMPGLPANSTLIFDVKLINIKK</sequence>
<dbReference type="GO" id="GO:0005730">
    <property type="term" value="C:nucleolus"/>
    <property type="evidence" value="ECO:0007669"/>
    <property type="project" value="TreeGrafter"/>
</dbReference>
<feature type="compositionally biased region" description="Acidic residues" evidence="8">
    <location>
        <begin position="93"/>
        <end position="106"/>
    </location>
</feature>
<organism evidence="10 11">
    <name type="scientific">Lachnellula hyalina</name>
    <dbReference type="NCBI Taxonomy" id="1316788"/>
    <lineage>
        <taxon>Eukaryota</taxon>
        <taxon>Fungi</taxon>
        <taxon>Dikarya</taxon>
        <taxon>Ascomycota</taxon>
        <taxon>Pezizomycotina</taxon>
        <taxon>Leotiomycetes</taxon>
        <taxon>Helotiales</taxon>
        <taxon>Lachnaceae</taxon>
        <taxon>Lachnellula</taxon>
    </lineage>
</organism>
<feature type="compositionally biased region" description="Basic and acidic residues" evidence="8">
    <location>
        <begin position="331"/>
        <end position="341"/>
    </location>
</feature>
<keyword evidence="11" id="KW-1185">Reference proteome</keyword>
<dbReference type="Proteomes" id="UP000431533">
    <property type="component" value="Unassembled WGS sequence"/>
</dbReference>
<evidence type="ECO:0000259" key="9">
    <source>
        <dbReference type="PROSITE" id="PS50059"/>
    </source>
</evidence>
<comment type="function">
    <text evidence="2">PPIase that acts as a histone chaperone. Histone proline isomerase that increases the rate of cis-trans isomerization at prolines on the histone H3 N-terminal tail. Proline isomerization influences H3 methylation thereby regulating gene expression.</text>
</comment>
<comment type="subunit">
    <text evidence="4">Binds to histones H3 and H4.</text>
</comment>
<feature type="domain" description="PPIase FKBP-type" evidence="9">
    <location>
        <begin position="430"/>
        <end position="516"/>
    </location>
</feature>
<evidence type="ECO:0000256" key="4">
    <source>
        <dbReference type="ARBA" id="ARBA00011865"/>
    </source>
</evidence>
<evidence type="ECO:0000256" key="3">
    <source>
        <dbReference type="ARBA" id="ARBA00007838"/>
    </source>
</evidence>
<dbReference type="PROSITE" id="PS50059">
    <property type="entry name" value="FKBP_PPIASE"/>
    <property type="match status" value="1"/>
</dbReference>
<name>A0A8H8U3N4_9HELO</name>
<dbReference type="GO" id="GO:0000785">
    <property type="term" value="C:chromatin"/>
    <property type="evidence" value="ECO:0007669"/>
    <property type="project" value="TreeGrafter"/>
</dbReference>
<dbReference type="AlphaFoldDB" id="A0A8H8U3N4"/>
<dbReference type="Pfam" id="PF00254">
    <property type="entry name" value="FKBP_C"/>
    <property type="match status" value="1"/>
</dbReference>
<proteinExistence type="inferred from homology"/>
<feature type="compositionally biased region" description="Basic and acidic residues" evidence="8">
    <location>
        <begin position="235"/>
        <end position="245"/>
    </location>
</feature>
<dbReference type="InterPro" id="IPR046357">
    <property type="entry name" value="PPIase_dom_sf"/>
</dbReference>
<feature type="region of interest" description="Disordered" evidence="8">
    <location>
        <begin position="232"/>
        <end position="381"/>
    </location>
</feature>
<evidence type="ECO:0000256" key="1">
    <source>
        <dbReference type="ARBA" id="ARBA00000971"/>
    </source>
</evidence>
<evidence type="ECO:0000256" key="2">
    <source>
        <dbReference type="ARBA" id="ARBA00002221"/>
    </source>
</evidence>